<dbReference type="InterPro" id="IPR035897">
    <property type="entry name" value="Toll_tir_struct_dom_sf"/>
</dbReference>
<dbReference type="KEGG" id="ehx:EMIHUDRAFT_251960"/>
<evidence type="ECO:0000256" key="2">
    <source>
        <dbReference type="SAM" id="SignalP"/>
    </source>
</evidence>
<evidence type="ECO:0008006" key="5">
    <source>
        <dbReference type="Google" id="ProtNLM"/>
    </source>
</evidence>
<feature type="signal peptide" evidence="2">
    <location>
        <begin position="1"/>
        <end position="19"/>
    </location>
</feature>
<name>A0A0D3KPQ7_EMIH1</name>
<keyword evidence="2" id="KW-0732">Signal</keyword>
<organism evidence="3 4">
    <name type="scientific">Emiliania huxleyi (strain CCMP1516)</name>
    <dbReference type="NCBI Taxonomy" id="280463"/>
    <lineage>
        <taxon>Eukaryota</taxon>
        <taxon>Haptista</taxon>
        <taxon>Haptophyta</taxon>
        <taxon>Prymnesiophyceae</taxon>
        <taxon>Isochrysidales</taxon>
        <taxon>Noelaerhabdaceae</taxon>
        <taxon>Emiliania</taxon>
    </lineage>
</organism>
<dbReference type="RefSeq" id="XP_005790171.1">
    <property type="nucleotide sequence ID" value="XM_005790114.1"/>
</dbReference>
<protein>
    <recommendedName>
        <fullName evidence="5">TIR domain-containing protein</fullName>
    </recommendedName>
</protein>
<dbReference type="SUPFAM" id="SSF52200">
    <property type="entry name" value="Toll/Interleukin receptor TIR domain"/>
    <property type="match status" value="1"/>
</dbReference>
<dbReference type="AlphaFoldDB" id="A0A0D3KPQ7"/>
<dbReference type="PaxDb" id="2903-EOD37742"/>
<proteinExistence type="predicted"/>
<reference evidence="3" key="2">
    <citation type="submission" date="2024-10" db="UniProtKB">
        <authorList>
            <consortium name="EnsemblProtists"/>
        </authorList>
    </citation>
    <scope>IDENTIFICATION</scope>
</reference>
<accession>A0A0D3KPQ7</accession>
<keyword evidence="4" id="KW-1185">Reference proteome</keyword>
<feature type="region of interest" description="Disordered" evidence="1">
    <location>
        <begin position="139"/>
        <end position="169"/>
    </location>
</feature>
<evidence type="ECO:0000256" key="1">
    <source>
        <dbReference type="SAM" id="MobiDB-lite"/>
    </source>
</evidence>
<dbReference type="EnsemblProtists" id="EOD37742">
    <property type="protein sequence ID" value="EOD37742"/>
    <property type="gene ID" value="EMIHUDRAFT_251960"/>
</dbReference>
<dbReference type="Proteomes" id="UP000013827">
    <property type="component" value="Unassembled WGS sequence"/>
</dbReference>
<sequence length="439" mass="48374">MTVLIGAALVIFLVGAVVAARRVAKVPTIRLVTTKQAPELMLGKGMTWHLFNSHIWSTGQDAVAVIKNELQQLLPGIKVFLDVDDLEDIGALESYIGRSQVILFFLSKGYFRSKNCLREIRSSLEKGKPIILVQEADPAKGGGSIEASSYRRGSTPAPPQARSSRQPRRLQELRAECPAELQPAVFDQLFPLVVWMRIEEFQLVSLKMISEAREAVIAPTPAGKHQTPLFAQALLVQTPTYAGLRSLPLTIPGEVVLWASPANQGARRMANELAASFPGVAVDNAAEMPERATHMLLYLCEESFAASSQTPWEKGGHNEPHELHQFAEWTGRFLACHLYPSGSKTRAATCPRIYDVAPTPESHIVAKPEICKQPPVSPDGPMPWKAPWKETGPPPAPWNVPGCEVFEREKRICEAWPRLRPDGKEWGGLLRVTPDDLGN</sequence>
<dbReference type="GeneID" id="17283014"/>
<dbReference type="Gene3D" id="3.40.50.10140">
    <property type="entry name" value="Toll/interleukin-1 receptor homology (TIR) domain"/>
    <property type="match status" value="1"/>
</dbReference>
<feature type="chain" id="PRO_5044247010" description="TIR domain-containing protein" evidence="2">
    <location>
        <begin position="20"/>
        <end position="439"/>
    </location>
</feature>
<evidence type="ECO:0000313" key="4">
    <source>
        <dbReference type="Proteomes" id="UP000013827"/>
    </source>
</evidence>
<dbReference type="HOGENOM" id="CLU_624753_0_0_1"/>
<evidence type="ECO:0000313" key="3">
    <source>
        <dbReference type="EnsemblProtists" id="EOD37742"/>
    </source>
</evidence>
<reference evidence="4" key="1">
    <citation type="journal article" date="2013" name="Nature">
        <title>Pan genome of the phytoplankton Emiliania underpins its global distribution.</title>
        <authorList>
            <person name="Read B.A."/>
            <person name="Kegel J."/>
            <person name="Klute M.J."/>
            <person name="Kuo A."/>
            <person name="Lefebvre S.C."/>
            <person name="Maumus F."/>
            <person name="Mayer C."/>
            <person name="Miller J."/>
            <person name="Monier A."/>
            <person name="Salamov A."/>
            <person name="Young J."/>
            <person name="Aguilar M."/>
            <person name="Claverie J.M."/>
            <person name="Frickenhaus S."/>
            <person name="Gonzalez K."/>
            <person name="Herman E.K."/>
            <person name="Lin Y.C."/>
            <person name="Napier J."/>
            <person name="Ogata H."/>
            <person name="Sarno A.F."/>
            <person name="Shmutz J."/>
            <person name="Schroeder D."/>
            <person name="de Vargas C."/>
            <person name="Verret F."/>
            <person name="von Dassow P."/>
            <person name="Valentin K."/>
            <person name="Van de Peer Y."/>
            <person name="Wheeler G."/>
            <person name="Dacks J.B."/>
            <person name="Delwiche C.F."/>
            <person name="Dyhrman S.T."/>
            <person name="Glockner G."/>
            <person name="John U."/>
            <person name="Richards T."/>
            <person name="Worden A.Z."/>
            <person name="Zhang X."/>
            <person name="Grigoriev I.V."/>
            <person name="Allen A.E."/>
            <person name="Bidle K."/>
            <person name="Borodovsky M."/>
            <person name="Bowler C."/>
            <person name="Brownlee C."/>
            <person name="Cock J.M."/>
            <person name="Elias M."/>
            <person name="Gladyshev V.N."/>
            <person name="Groth M."/>
            <person name="Guda C."/>
            <person name="Hadaegh A."/>
            <person name="Iglesias-Rodriguez M.D."/>
            <person name="Jenkins J."/>
            <person name="Jones B.M."/>
            <person name="Lawson T."/>
            <person name="Leese F."/>
            <person name="Lindquist E."/>
            <person name="Lobanov A."/>
            <person name="Lomsadze A."/>
            <person name="Malik S.B."/>
            <person name="Marsh M.E."/>
            <person name="Mackinder L."/>
            <person name="Mock T."/>
            <person name="Mueller-Roeber B."/>
            <person name="Pagarete A."/>
            <person name="Parker M."/>
            <person name="Probert I."/>
            <person name="Quesneville H."/>
            <person name="Raines C."/>
            <person name="Rensing S.A."/>
            <person name="Riano-Pachon D.M."/>
            <person name="Richier S."/>
            <person name="Rokitta S."/>
            <person name="Shiraiwa Y."/>
            <person name="Soanes D.M."/>
            <person name="van der Giezen M."/>
            <person name="Wahlund T.M."/>
            <person name="Williams B."/>
            <person name="Wilson W."/>
            <person name="Wolfe G."/>
            <person name="Wurch L.L."/>
        </authorList>
    </citation>
    <scope>NUCLEOTIDE SEQUENCE</scope>
</reference>